<feature type="compositionally biased region" description="Low complexity" evidence="5">
    <location>
        <begin position="215"/>
        <end position="230"/>
    </location>
</feature>
<keyword evidence="2 4" id="KW-0862">Zinc</keyword>
<feature type="region of interest" description="Disordered" evidence="5">
    <location>
        <begin position="87"/>
        <end position="319"/>
    </location>
</feature>
<feature type="compositionally biased region" description="Polar residues" evidence="5">
    <location>
        <begin position="12"/>
        <end position="25"/>
    </location>
</feature>
<dbReference type="PANTHER" id="PTHR24206">
    <property type="entry name" value="OS06G0237300 PROTEIN"/>
    <property type="match status" value="1"/>
</dbReference>
<feature type="domain" description="LIM zinc-binding" evidence="6">
    <location>
        <begin position="321"/>
        <end position="381"/>
    </location>
</feature>
<dbReference type="SMART" id="SM00132">
    <property type="entry name" value="LIM"/>
    <property type="match status" value="1"/>
</dbReference>
<dbReference type="SUPFAM" id="SSF57716">
    <property type="entry name" value="Glucocorticoid receptor-like (DNA-binding domain)"/>
    <property type="match status" value="2"/>
</dbReference>
<dbReference type="PROSITE" id="PS50023">
    <property type="entry name" value="LIM_DOMAIN_2"/>
    <property type="match status" value="1"/>
</dbReference>
<feature type="compositionally biased region" description="Pro residues" evidence="5">
    <location>
        <begin position="244"/>
        <end position="254"/>
    </location>
</feature>
<keyword evidence="3 4" id="KW-0440">LIM domain</keyword>
<keyword evidence="1 4" id="KW-0479">Metal-binding</keyword>
<protein>
    <submittedName>
        <fullName evidence="7">LIM domain and actin-binding protein 1</fullName>
    </submittedName>
</protein>
<evidence type="ECO:0000256" key="1">
    <source>
        <dbReference type="ARBA" id="ARBA00022723"/>
    </source>
</evidence>
<keyword evidence="8" id="KW-1185">Reference proteome</keyword>
<dbReference type="PROSITE" id="PS00478">
    <property type="entry name" value="LIM_DOMAIN_1"/>
    <property type="match status" value="1"/>
</dbReference>
<organism evidence="7 8">
    <name type="scientific">Geranomyces variabilis</name>
    <dbReference type="NCBI Taxonomy" id="109894"/>
    <lineage>
        <taxon>Eukaryota</taxon>
        <taxon>Fungi</taxon>
        <taxon>Fungi incertae sedis</taxon>
        <taxon>Chytridiomycota</taxon>
        <taxon>Chytridiomycota incertae sedis</taxon>
        <taxon>Chytridiomycetes</taxon>
        <taxon>Spizellomycetales</taxon>
        <taxon>Powellomycetaceae</taxon>
        <taxon>Geranomyces</taxon>
    </lineage>
</organism>
<feature type="compositionally biased region" description="Low complexity" evidence="5">
    <location>
        <begin position="282"/>
        <end position="313"/>
    </location>
</feature>
<dbReference type="EMBL" id="JADGJQ010000072">
    <property type="protein sequence ID" value="KAJ3173325.1"/>
    <property type="molecule type" value="Genomic_DNA"/>
</dbReference>
<dbReference type="GO" id="GO:0046872">
    <property type="term" value="F:metal ion binding"/>
    <property type="evidence" value="ECO:0007669"/>
    <property type="project" value="UniProtKB-KW"/>
</dbReference>
<feature type="region of interest" description="Disordered" evidence="5">
    <location>
        <begin position="1"/>
        <end position="71"/>
    </location>
</feature>
<name>A0AAD5XJJ9_9FUNG</name>
<evidence type="ECO:0000256" key="3">
    <source>
        <dbReference type="ARBA" id="ARBA00023038"/>
    </source>
</evidence>
<feature type="compositionally biased region" description="Polar residues" evidence="5">
    <location>
        <begin position="263"/>
        <end position="272"/>
    </location>
</feature>
<dbReference type="AlphaFoldDB" id="A0AAD5XJJ9"/>
<sequence>MSVASRLEFFKSLNSGGSPTHNAQPGSGAGSGGGNNNNSAPTRSLEDLQQAGQLGEQSQQQPLQRDGAFKSETDLIASEAVKGLSIKERIARYGTGSSSTDLASSKPKSASSGSLLSEVKGRVAAAAVAKSQEGLNSGDKNKDTRRSSTGAQRKTSNARVAPYEKSGSRHEMVTRSKSGSLGSLRRESATNKDATASGGVVPMEVSTEPDAASVPQLQPEAAQQPAATAANVNTGPVPMDIDQPPAPAPTPAPTPAAAAASRFTVTPSSASNDLPVPAANKPTAGSTTASSATPAAAASTSTAASRGTTPTPSKAFGAPPPKCEACNKSVYLMEQVTIDNHMFHKTCLKCETCKSTLKMGNLAAMNGVYYCKPHFKQLFKLKGNYAEGFGLEDHKKQWLEGAEGANDAGAAK</sequence>
<evidence type="ECO:0000313" key="7">
    <source>
        <dbReference type="EMBL" id="KAJ3173325.1"/>
    </source>
</evidence>
<accession>A0AAD5XJJ9</accession>
<evidence type="ECO:0000313" key="8">
    <source>
        <dbReference type="Proteomes" id="UP001212152"/>
    </source>
</evidence>
<dbReference type="InterPro" id="IPR001781">
    <property type="entry name" value="Znf_LIM"/>
</dbReference>
<feature type="compositionally biased region" description="Low complexity" evidence="5">
    <location>
        <begin position="48"/>
        <end position="64"/>
    </location>
</feature>
<dbReference type="FunFam" id="2.10.110.10:FF:000002">
    <property type="entry name" value="LIM domain and actin-binding 1"/>
    <property type="match status" value="1"/>
</dbReference>
<reference evidence="7" key="1">
    <citation type="submission" date="2020-05" db="EMBL/GenBank/DDBJ databases">
        <title>Phylogenomic resolution of chytrid fungi.</title>
        <authorList>
            <person name="Stajich J.E."/>
            <person name="Amses K."/>
            <person name="Simmons R."/>
            <person name="Seto K."/>
            <person name="Myers J."/>
            <person name="Bonds A."/>
            <person name="Quandt C.A."/>
            <person name="Barry K."/>
            <person name="Liu P."/>
            <person name="Grigoriev I."/>
            <person name="Longcore J.E."/>
            <person name="James T.Y."/>
        </authorList>
    </citation>
    <scope>NUCLEOTIDE SEQUENCE</scope>
    <source>
        <strain evidence="7">JEL0379</strain>
    </source>
</reference>
<gene>
    <name evidence="7" type="primary">LIMA1_2</name>
    <name evidence="7" type="ORF">HDU87_007699</name>
</gene>
<feature type="compositionally biased region" description="Polar residues" evidence="5">
    <location>
        <begin position="147"/>
        <end position="158"/>
    </location>
</feature>
<dbReference type="Pfam" id="PF00412">
    <property type="entry name" value="LIM"/>
    <property type="match status" value="1"/>
</dbReference>
<proteinExistence type="predicted"/>
<dbReference type="Proteomes" id="UP001212152">
    <property type="component" value="Unassembled WGS sequence"/>
</dbReference>
<evidence type="ECO:0000259" key="6">
    <source>
        <dbReference type="PROSITE" id="PS50023"/>
    </source>
</evidence>
<evidence type="ECO:0000256" key="2">
    <source>
        <dbReference type="ARBA" id="ARBA00022833"/>
    </source>
</evidence>
<evidence type="ECO:0000256" key="5">
    <source>
        <dbReference type="SAM" id="MobiDB-lite"/>
    </source>
</evidence>
<feature type="compositionally biased region" description="Low complexity" evidence="5">
    <location>
        <begin position="102"/>
        <end position="129"/>
    </location>
</feature>
<evidence type="ECO:0000256" key="4">
    <source>
        <dbReference type="PROSITE-ProRule" id="PRU00125"/>
    </source>
</evidence>
<comment type="caution">
    <text evidence="7">The sequence shown here is derived from an EMBL/GenBank/DDBJ whole genome shotgun (WGS) entry which is preliminary data.</text>
</comment>
<dbReference type="Gene3D" id="2.10.110.10">
    <property type="entry name" value="Cysteine Rich Protein"/>
    <property type="match status" value="1"/>
</dbReference>